<dbReference type="SUPFAM" id="SSF55811">
    <property type="entry name" value="Nudix"/>
    <property type="match status" value="1"/>
</dbReference>
<dbReference type="Proteomes" id="UP000228775">
    <property type="component" value="Unassembled WGS sequence"/>
</dbReference>
<dbReference type="PROSITE" id="PS51462">
    <property type="entry name" value="NUDIX"/>
    <property type="match status" value="1"/>
</dbReference>
<feature type="domain" description="Nudix hydrolase" evidence="1">
    <location>
        <begin position="7"/>
        <end position="147"/>
    </location>
</feature>
<organism evidence="2 3">
    <name type="scientific">Candidatus Portnoybacteria bacterium CG06_land_8_20_14_3_00_39_12</name>
    <dbReference type="NCBI Taxonomy" id="1974809"/>
    <lineage>
        <taxon>Bacteria</taxon>
        <taxon>Candidatus Portnoyibacteriota</taxon>
    </lineage>
</organism>
<reference evidence="3" key="1">
    <citation type="submission" date="2017-09" db="EMBL/GenBank/DDBJ databases">
        <title>Depth-based differentiation of microbial function through sediment-hosted aquifers and enrichment of novel symbionts in the deep terrestrial subsurface.</title>
        <authorList>
            <person name="Probst A.J."/>
            <person name="Ladd B."/>
            <person name="Jarett J.K."/>
            <person name="Geller-Mcgrath D.E."/>
            <person name="Sieber C.M.K."/>
            <person name="Emerson J.B."/>
            <person name="Anantharaman K."/>
            <person name="Thomas B.C."/>
            <person name="Malmstrom R."/>
            <person name="Stieglmeier M."/>
            <person name="Klingl A."/>
            <person name="Woyke T."/>
            <person name="Ryan C.M."/>
            <person name="Banfield J.F."/>
        </authorList>
    </citation>
    <scope>NUCLEOTIDE SEQUENCE [LARGE SCALE GENOMIC DNA]</scope>
</reference>
<sequence length="155" mass="17779">MEPQKDLYQISLKLILKNKQGEILLLRAPDVGGRFAGFYDLPGGRIHVDEFLTPFERCIEREVREEAGDVKFKIDSVPVAIVRDGPPILKDSEIGKRILYIFFQAEYLGGDVLISSEHVGYCWVDLAKENLERLFPPEFLKGIKMCLLQQKKIKK</sequence>
<dbReference type="EMBL" id="PEVY01000096">
    <property type="protein sequence ID" value="PIU74741.1"/>
    <property type="molecule type" value="Genomic_DNA"/>
</dbReference>
<proteinExistence type="predicted"/>
<dbReference type="InterPro" id="IPR015797">
    <property type="entry name" value="NUDIX_hydrolase-like_dom_sf"/>
</dbReference>
<accession>A0A2M7AVU3</accession>
<name>A0A2M7AVU3_9BACT</name>
<dbReference type="InterPro" id="IPR000086">
    <property type="entry name" value="NUDIX_hydrolase_dom"/>
</dbReference>
<dbReference type="Pfam" id="PF00293">
    <property type="entry name" value="NUDIX"/>
    <property type="match status" value="1"/>
</dbReference>
<evidence type="ECO:0000313" key="2">
    <source>
        <dbReference type="EMBL" id="PIU74741.1"/>
    </source>
</evidence>
<evidence type="ECO:0000313" key="3">
    <source>
        <dbReference type="Proteomes" id="UP000228775"/>
    </source>
</evidence>
<dbReference type="Gene3D" id="3.90.79.10">
    <property type="entry name" value="Nucleoside Triphosphate Pyrophosphohydrolase"/>
    <property type="match status" value="1"/>
</dbReference>
<gene>
    <name evidence="2" type="ORF">COS76_04560</name>
</gene>
<protein>
    <recommendedName>
        <fullName evidence="1">Nudix hydrolase domain-containing protein</fullName>
    </recommendedName>
</protein>
<comment type="caution">
    <text evidence="2">The sequence shown here is derived from an EMBL/GenBank/DDBJ whole genome shotgun (WGS) entry which is preliminary data.</text>
</comment>
<evidence type="ECO:0000259" key="1">
    <source>
        <dbReference type="PROSITE" id="PS51462"/>
    </source>
</evidence>
<dbReference type="AlphaFoldDB" id="A0A2M7AVU3"/>